<dbReference type="Pfam" id="PF10298">
    <property type="entry name" value="WhiA_N"/>
    <property type="match status" value="1"/>
</dbReference>
<dbReference type="PANTHER" id="PTHR37307">
    <property type="entry name" value="CELL DIVISION PROTEIN WHIA-RELATED"/>
    <property type="match status" value="1"/>
</dbReference>
<evidence type="ECO:0000256" key="1">
    <source>
        <dbReference type="ARBA" id="ARBA00022618"/>
    </source>
</evidence>
<evidence type="ECO:0000259" key="5">
    <source>
        <dbReference type="PROSITE" id="PS50819"/>
    </source>
</evidence>
<dbReference type="Gene3D" id="3.10.28.10">
    <property type="entry name" value="Homing endonucleases"/>
    <property type="match status" value="1"/>
</dbReference>
<dbReference type="KEGG" id="erl:AOC36_00625"/>
<evidence type="ECO:0000256" key="2">
    <source>
        <dbReference type="ARBA" id="ARBA00023125"/>
    </source>
</evidence>
<dbReference type="GO" id="GO:0004519">
    <property type="term" value="F:endonuclease activity"/>
    <property type="evidence" value="ECO:0007669"/>
    <property type="project" value="InterPro"/>
</dbReference>
<dbReference type="EMBL" id="CP013213">
    <property type="protein sequence ID" value="AMC92548.1"/>
    <property type="molecule type" value="Genomic_DNA"/>
</dbReference>
<evidence type="ECO:0000313" key="6">
    <source>
        <dbReference type="EMBL" id="AMC92548.1"/>
    </source>
</evidence>
<proteinExistence type="inferred from homology"/>
<dbReference type="InterPro" id="IPR027434">
    <property type="entry name" value="Homing_endonucl"/>
</dbReference>
<dbReference type="STRING" id="1514105.AOC36_00625"/>
<keyword evidence="1 4" id="KW-0132">Cell division</keyword>
<dbReference type="SUPFAM" id="SSF55608">
    <property type="entry name" value="Homing endonucleases"/>
    <property type="match status" value="1"/>
</dbReference>
<dbReference type="Pfam" id="PF14527">
    <property type="entry name" value="LAGLIDADG_WhiA"/>
    <property type="match status" value="1"/>
</dbReference>
<dbReference type="HAMAP" id="MF_01420">
    <property type="entry name" value="HTH_type_WhiA"/>
    <property type="match status" value="1"/>
</dbReference>
<dbReference type="GO" id="GO:0003677">
    <property type="term" value="F:DNA binding"/>
    <property type="evidence" value="ECO:0007669"/>
    <property type="project" value="UniProtKB-UniRule"/>
</dbReference>
<feature type="domain" description="DOD-type homing endonuclease" evidence="5">
    <location>
        <begin position="99"/>
        <end position="169"/>
    </location>
</feature>
<gene>
    <name evidence="4" type="primary">whiA</name>
    <name evidence="6" type="ORF">AOC36_00625</name>
</gene>
<dbReference type="InterPro" id="IPR018478">
    <property type="entry name" value="Sporu_reg_WhiA_N_dom"/>
</dbReference>
<dbReference type="InterPro" id="IPR004042">
    <property type="entry name" value="Intein_endonuc_central"/>
</dbReference>
<dbReference type="GO" id="GO:0051301">
    <property type="term" value="P:cell division"/>
    <property type="evidence" value="ECO:0007669"/>
    <property type="project" value="UniProtKB-UniRule"/>
</dbReference>
<evidence type="ECO:0000313" key="7">
    <source>
        <dbReference type="Proteomes" id="UP000063781"/>
    </source>
</evidence>
<name>A0A109UGG8_9FIRM</name>
<keyword evidence="7" id="KW-1185">Reference proteome</keyword>
<organism evidence="6 7">
    <name type="scientific">Erysipelothrix larvae</name>
    <dbReference type="NCBI Taxonomy" id="1514105"/>
    <lineage>
        <taxon>Bacteria</taxon>
        <taxon>Bacillati</taxon>
        <taxon>Bacillota</taxon>
        <taxon>Erysipelotrichia</taxon>
        <taxon>Erysipelotrichales</taxon>
        <taxon>Erysipelotrichaceae</taxon>
        <taxon>Erysipelothrix</taxon>
    </lineage>
</organism>
<accession>A0A109UGG8</accession>
<dbReference type="AlphaFoldDB" id="A0A109UGG8"/>
<dbReference type="PROSITE" id="PS50819">
    <property type="entry name" value="INTEIN_ENDONUCLEASE"/>
    <property type="match status" value="1"/>
</dbReference>
<reference evidence="6 7" key="1">
    <citation type="submission" date="2015-10" db="EMBL/GenBank/DDBJ databases">
        <title>Erysipelothrix larvae sp. LV19 isolated from the larval gut of the rhinoceros beetle, Trypoxylus dichotomus.</title>
        <authorList>
            <person name="Lim S."/>
            <person name="Kim B.-C."/>
        </authorList>
    </citation>
    <scope>NUCLEOTIDE SEQUENCE [LARGE SCALE GENOMIC DNA]</scope>
    <source>
        <strain evidence="6 7">LV19</strain>
    </source>
</reference>
<comment type="function">
    <text evidence="4">Involved in cell division and chromosome segregation.</text>
</comment>
<dbReference type="OrthoDB" id="401278at2"/>
<keyword evidence="3 4" id="KW-0131">Cell cycle</keyword>
<dbReference type="GO" id="GO:0043937">
    <property type="term" value="P:regulation of sporulation"/>
    <property type="evidence" value="ECO:0007669"/>
    <property type="project" value="InterPro"/>
</dbReference>
<dbReference type="InterPro" id="IPR003802">
    <property type="entry name" value="Sporulation_regulator_WhiA"/>
</dbReference>
<keyword evidence="2 4" id="KW-0238">DNA-binding</keyword>
<dbReference type="RefSeq" id="WP_067629933.1">
    <property type="nucleotide sequence ID" value="NZ_CP013213.1"/>
</dbReference>
<dbReference type="NCBIfam" id="TIGR00647">
    <property type="entry name" value="DNA_bind_WhiA"/>
    <property type="match status" value="1"/>
</dbReference>
<dbReference type="PANTHER" id="PTHR37307:SF1">
    <property type="entry name" value="CELL DIVISION PROTEIN WHIA-RELATED"/>
    <property type="match status" value="1"/>
</dbReference>
<sequence length="313" mass="35975">MSFSSDVKQEITHQEYNLEQKRALLSAFMHLNASMQIVNRVIMLKIELDNAATARFIMTLVKELYHAEVELTVLRRSNLDKRNIYRLLVTEQAMSILEDLGIYSSKGLRPVPYNIIVVKEANARAYLAGAFLAGGSVNAPNTANYHAEIRCNNEEMAEFIQKILGRFELNAKSMLRRNKPVVYIKAADHIADFLKIVYAHESTMEFEDVRIQRDFKNSLTRLDNCEVANEMKSIKAGSAQLDAIYTLIKNNRYNYIDQKLIEVGDLRMDMPEASLNELIEEYQDRTGNKISKSGLQHRFNKIIELAQKFDDNK</sequence>
<evidence type="ECO:0000256" key="3">
    <source>
        <dbReference type="ARBA" id="ARBA00023306"/>
    </source>
</evidence>
<dbReference type="Pfam" id="PF02650">
    <property type="entry name" value="HTH_WhiA"/>
    <property type="match status" value="1"/>
</dbReference>
<protein>
    <recommendedName>
        <fullName evidence="4">Probable cell division protein WhiA</fullName>
    </recommendedName>
</protein>
<dbReference type="InterPro" id="IPR039518">
    <property type="entry name" value="WhiA_LAGLIDADG_dom"/>
</dbReference>
<dbReference type="InterPro" id="IPR023054">
    <property type="entry name" value="Sporulation_regulator_WhiA_C"/>
</dbReference>
<comment type="similarity">
    <text evidence="4">Belongs to the WhiA family.</text>
</comment>
<evidence type="ECO:0000256" key="4">
    <source>
        <dbReference type="HAMAP-Rule" id="MF_01420"/>
    </source>
</evidence>
<dbReference type="Proteomes" id="UP000063781">
    <property type="component" value="Chromosome"/>
</dbReference>